<dbReference type="Gene3D" id="3.30.450.40">
    <property type="match status" value="1"/>
</dbReference>
<dbReference type="InterPro" id="IPR036390">
    <property type="entry name" value="WH_DNA-bd_sf"/>
</dbReference>
<name>A0AAU0UPS9_9FIRM</name>
<sequence>MKTLLEKMRAMNDLIQKSAGQPVDFKEMGKALSEHVEANCYIIGCYGEVLGYAFSRGRSCDTIDDILYEAKCFPEDYAQSLEDIKMTKANVAHKDYCVLSNGRETCVFGNKVTTYIPMIGGAEKLGTVVLSKFDQWFSDGDLVLAEYGATVIAMEMLRAQSEKSEEIARLKAMVHVATQTLSYSEAEAIVAILRGLEGNEGVIVASKIADEAGITRSVIVNALRKFESAGVINSKSLGMKGTYIRVLNSFIWEELDKMSPTGIKF</sequence>
<feature type="domain" description="Global transcriptional regulator CodY N-terminal" evidence="8">
    <location>
        <begin position="3"/>
        <end position="180"/>
    </location>
</feature>
<keyword evidence="3 7" id="KW-0805">Transcription regulation</keyword>
<proteinExistence type="inferred from homology"/>
<dbReference type="NCBIfam" id="NF003170">
    <property type="entry name" value="PRK04158.1"/>
    <property type="match status" value="1"/>
</dbReference>
<dbReference type="Pfam" id="PF06018">
    <property type="entry name" value="CodY"/>
    <property type="match status" value="1"/>
</dbReference>
<dbReference type="GO" id="GO:0005525">
    <property type="term" value="F:GTP binding"/>
    <property type="evidence" value="ECO:0007669"/>
    <property type="project" value="InterPro"/>
</dbReference>
<dbReference type="SUPFAM" id="SSF46785">
    <property type="entry name" value="Winged helix' DNA-binding domain"/>
    <property type="match status" value="1"/>
</dbReference>
<keyword evidence="11" id="KW-1185">Reference proteome</keyword>
<dbReference type="PANTHER" id="PTHR40062">
    <property type="entry name" value="GTP-SENSING TRANSCRIPTIONAL PLEIOTROPIC REPRESSOR CODY"/>
    <property type="match status" value="1"/>
</dbReference>
<reference evidence="10 11" key="1">
    <citation type="submission" date="2023-04" db="EMBL/GenBank/DDBJ databases">
        <authorList>
            <person name="Hsu D."/>
        </authorList>
    </citation>
    <scope>NUCLEOTIDE SEQUENCE [LARGE SCALE GENOMIC DNA]</scope>
    <source>
        <strain evidence="10 11">MK1</strain>
    </source>
</reference>
<dbReference type="PIRSF" id="PIRSF011572">
    <property type="entry name" value="GTP_sensing_CodY"/>
    <property type="match status" value="1"/>
</dbReference>
<evidence type="ECO:0000256" key="2">
    <source>
        <dbReference type="ARBA" id="ARBA00022491"/>
    </source>
</evidence>
<evidence type="ECO:0000256" key="3">
    <source>
        <dbReference type="ARBA" id="ARBA00023015"/>
    </source>
</evidence>
<dbReference type="InterPro" id="IPR013198">
    <property type="entry name" value="GTP_trans_reg_CodY_C"/>
</dbReference>
<evidence type="ECO:0000313" key="11">
    <source>
        <dbReference type="Proteomes" id="UP001329915"/>
    </source>
</evidence>
<evidence type="ECO:0000256" key="5">
    <source>
        <dbReference type="ARBA" id="ARBA00023163"/>
    </source>
</evidence>
<dbReference type="GO" id="GO:0045892">
    <property type="term" value="P:negative regulation of DNA-templated transcription"/>
    <property type="evidence" value="ECO:0007669"/>
    <property type="project" value="UniProtKB-UniRule"/>
</dbReference>
<feature type="DNA-binding region" description="H-T-H motif" evidence="7">
    <location>
        <begin position="205"/>
        <end position="224"/>
    </location>
</feature>
<evidence type="ECO:0000256" key="6">
    <source>
        <dbReference type="ARBA" id="ARBA00034538"/>
    </source>
</evidence>
<dbReference type="GO" id="GO:0005737">
    <property type="term" value="C:cytoplasm"/>
    <property type="evidence" value="ECO:0007669"/>
    <property type="project" value="UniProtKB-SubCell"/>
</dbReference>
<evidence type="ECO:0000256" key="4">
    <source>
        <dbReference type="ARBA" id="ARBA00023125"/>
    </source>
</evidence>
<protein>
    <recommendedName>
        <fullName evidence="6 7">Global transcriptional regulator CodY</fullName>
    </recommendedName>
</protein>
<dbReference type="EMBL" id="CP121694">
    <property type="protein sequence ID" value="WRO23318.1"/>
    <property type="molecule type" value="Genomic_DNA"/>
</dbReference>
<dbReference type="PANTHER" id="PTHR40062:SF1">
    <property type="entry name" value="GLOBAL TRANSCRIPTIONAL REGULATOR CODY"/>
    <property type="match status" value="1"/>
</dbReference>
<comment type="subcellular location">
    <subcellularLocation>
        <location evidence="7">Cytoplasm</location>
    </subcellularLocation>
</comment>
<dbReference type="KEGG" id="dbc:MFMK1_003175"/>
<dbReference type="HAMAP" id="MF_00621">
    <property type="entry name" value="HTH_type_CodY"/>
    <property type="match status" value="1"/>
</dbReference>
<evidence type="ECO:0000259" key="8">
    <source>
        <dbReference type="Pfam" id="PF06018"/>
    </source>
</evidence>
<dbReference type="InterPro" id="IPR029016">
    <property type="entry name" value="GAF-like_dom_sf"/>
</dbReference>
<dbReference type="Gene3D" id="1.10.10.10">
    <property type="entry name" value="Winged helix-like DNA-binding domain superfamily/Winged helix DNA-binding domain"/>
    <property type="match status" value="1"/>
</dbReference>
<dbReference type="NCBIfam" id="TIGR02787">
    <property type="entry name" value="codY_Gpos"/>
    <property type="match status" value="1"/>
</dbReference>
<gene>
    <name evidence="7 10" type="primary">codY</name>
    <name evidence="10" type="ORF">MFMK1_003175</name>
</gene>
<dbReference type="InterPro" id="IPR014154">
    <property type="entry name" value="CodY"/>
</dbReference>
<feature type="domain" description="Global transcriptional regulator CodY C-terminal" evidence="9">
    <location>
        <begin position="200"/>
        <end position="256"/>
    </location>
</feature>
<dbReference type="GO" id="GO:0003677">
    <property type="term" value="F:DNA binding"/>
    <property type="evidence" value="ECO:0007669"/>
    <property type="project" value="UniProtKB-UniRule"/>
</dbReference>
<dbReference type="InterPro" id="IPR010312">
    <property type="entry name" value="Transc_reg_CodY_N"/>
</dbReference>
<evidence type="ECO:0000259" key="9">
    <source>
        <dbReference type="Pfam" id="PF08222"/>
    </source>
</evidence>
<dbReference type="Proteomes" id="UP001329915">
    <property type="component" value="Chromosome"/>
</dbReference>
<keyword evidence="1 7" id="KW-0963">Cytoplasm</keyword>
<evidence type="ECO:0000313" key="10">
    <source>
        <dbReference type="EMBL" id="WRO23318.1"/>
    </source>
</evidence>
<dbReference type="Pfam" id="PF08222">
    <property type="entry name" value="HTH_CodY"/>
    <property type="match status" value="1"/>
</dbReference>
<feature type="region of interest" description="GAF domain" evidence="7">
    <location>
        <begin position="1"/>
        <end position="157"/>
    </location>
</feature>
<evidence type="ECO:0000256" key="1">
    <source>
        <dbReference type="ARBA" id="ARBA00022490"/>
    </source>
</evidence>
<organism evidence="10 11">
    <name type="scientific">Metallumcola ferriviriculae</name>
    <dbReference type="NCBI Taxonomy" id="3039180"/>
    <lineage>
        <taxon>Bacteria</taxon>
        <taxon>Bacillati</taxon>
        <taxon>Bacillota</taxon>
        <taxon>Clostridia</taxon>
        <taxon>Neomoorellales</taxon>
        <taxon>Desulfitibacteraceae</taxon>
        <taxon>Metallumcola</taxon>
    </lineage>
</organism>
<dbReference type="AlphaFoldDB" id="A0AAU0UPS9"/>
<keyword evidence="2 7" id="KW-0678">Repressor</keyword>
<dbReference type="RefSeq" id="WP_366922700.1">
    <property type="nucleotide sequence ID" value="NZ_CP121694.1"/>
</dbReference>
<accession>A0AAU0UPS9</accession>
<dbReference type="InterPro" id="IPR036388">
    <property type="entry name" value="WH-like_DNA-bd_sf"/>
</dbReference>
<comment type="similarity">
    <text evidence="7">Belongs to the CodY family.</text>
</comment>
<keyword evidence="5 7" id="KW-0804">Transcription</keyword>
<keyword evidence="4 7" id="KW-0238">DNA-binding</keyword>
<evidence type="ECO:0000256" key="7">
    <source>
        <dbReference type="HAMAP-Rule" id="MF_00621"/>
    </source>
</evidence>
<dbReference type="GO" id="GO:0003700">
    <property type="term" value="F:DNA-binding transcription factor activity"/>
    <property type="evidence" value="ECO:0007669"/>
    <property type="project" value="InterPro"/>
</dbReference>
<comment type="function">
    <text evidence="7">DNA-binding global transcriptional regulator which is involved in the adaptive response to starvation and acts by directly or indirectly controlling the expression of numerous genes in response to nutrient availability. During rapid exponential growth, CodY is highly active and represses genes whose products allow adaptation to nutrient depletion.</text>
</comment>